<comment type="caution">
    <text evidence="9">The sequence shown here is derived from an EMBL/GenBank/DDBJ whole genome shotgun (WGS) entry which is preliminary data.</text>
</comment>
<dbReference type="PANTHER" id="PTHR23513:SF6">
    <property type="entry name" value="MAJOR FACILITATOR SUPERFAMILY ASSOCIATED DOMAIN-CONTAINING PROTEIN"/>
    <property type="match status" value="1"/>
</dbReference>
<dbReference type="CDD" id="cd06173">
    <property type="entry name" value="MFS_MefA_like"/>
    <property type="match status" value="1"/>
</dbReference>
<sequence>MRSSSLGPDFTRLITARTISSLGDGITLAAGPLLLASVTDSPTLVAGGLTALLLPWLLFSLVSGVIVDRVDRRRLVVVVDLARGAVIGALALAVLTDHVSVPLIYVCLFLLGTGETLSDNAARALVPAVVADDALPRANSRLAAVNLVVNQLGAPPLGAALFVLAAALPFGIDAVTFVVAAMIVAGVRGVPKPAPKARATVRRDIATGLRWLWRHDVLRTLCLCLALMNLTLTGGFAIMVLYTRERLGLDPSAYGLMLAASAVGGLPGTALAPALIRRFGAPALLRLGLVVEAATHLGLALTTTAWVAFATMAAFGLHAVVWNVICQTISQRAVPDELRGRVGSTMFLLTAGGSAIGALTAGLLAERFGVTAPFWLGVVAVSALVVAAWRPFGRADATATIPA</sequence>
<dbReference type="GO" id="GO:0005886">
    <property type="term" value="C:plasma membrane"/>
    <property type="evidence" value="ECO:0007669"/>
    <property type="project" value="UniProtKB-SubCell"/>
</dbReference>
<dbReference type="EMBL" id="JACHJS010000001">
    <property type="protein sequence ID" value="MBB4965810.1"/>
    <property type="molecule type" value="Genomic_DNA"/>
</dbReference>
<feature type="transmembrane region" description="Helical" evidence="7">
    <location>
        <begin position="371"/>
        <end position="389"/>
    </location>
</feature>
<gene>
    <name evidence="9" type="ORF">F4559_003169</name>
</gene>
<proteinExistence type="predicted"/>
<feature type="transmembrane region" description="Helical" evidence="7">
    <location>
        <begin position="254"/>
        <end position="276"/>
    </location>
</feature>
<keyword evidence="10" id="KW-1185">Reference proteome</keyword>
<name>A0A7W7WVY3_9PSEU</name>
<evidence type="ECO:0000256" key="2">
    <source>
        <dbReference type="ARBA" id="ARBA00022448"/>
    </source>
</evidence>
<feature type="domain" description="Major facilitator superfamily (MFS) profile" evidence="8">
    <location>
        <begin position="159"/>
        <end position="403"/>
    </location>
</feature>
<keyword evidence="5 7" id="KW-1133">Transmembrane helix</keyword>
<feature type="transmembrane region" description="Helical" evidence="7">
    <location>
        <begin position="306"/>
        <end position="325"/>
    </location>
</feature>
<organism evidence="9 10">
    <name type="scientific">Saccharothrix violaceirubra</name>
    <dbReference type="NCBI Taxonomy" id="413306"/>
    <lineage>
        <taxon>Bacteria</taxon>
        <taxon>Bacillati</taxon>
        <taxon>Actinomycetota</taxon>
        <taxon>Actinomycetes</taxon>
        <taxon>Pseudonocardiales</taxon>
        <taxon>Pseudonocardiaceae</taxon>
        <taxon>Saccharothrix</taxon>
    </lineage>
</organism>
<evidence type="ECO:0000259" key="8">
    <source>
        <dbReference type="PROSITE" id="PS50850"/>
    </source>
</evidence>
<feature type="transmembrane region" description="Helical" evidence="7">
    <location>
        <begin position="159"/>
        <end position="187"/>
    </location>
</feature>
<feature type="transmembrane region" description="Helical" evidence="7">
    <location>
        <begin position="283"/>
        <end position="300"/>
    </location>
</feature>
<dbReference type="InterPro" id="IPR020846">
    <property type="entry name" value="MFS_dom"/>
</dbReference>
<evidence type="ECO:0000313" key="10">
    <source>
        <dbReference type="Proteomes" id="UP000542674"/>
    </source>
</evidence>
<dbReference type="PANTHER" id="PTHR23513">
    <property type="entry name" value="INTEGRAL MEMBRANE EFFLUX PROTEIN-RELATED"/>
    <property type="match status" value="1"/>
</dbReference>
<dbReference type="Gene3D" id="1.20.1250.20">
    <property type="entry name" value="MFS general substrate transporter like domains"/>
    <property type="match status" value="1"/>
</dbReference>
<feature type="transmembrane region" description="Helical" evidence="7">
    <location>
        <begin position="21"/>
        <end position="38"/>
    </location>
</feature>
<dbReference type="Proteomes" id="UP000542674">
    <property type="component" value="Unassembled WGS sequence"/>
</dbReference>
<comment type="subcellular location">
    <subcellularLocation>
        <location evidence="1">Cell membrane</location>
        <topology evidence="1">Multi-pass membrane protein</topology>
    </subcellularLocation>
</comment>
<feature type="transmembrane region" description="Helical" evidence="7">
    <location>
        <begin position="220"/>
        <end position="242"/>
    </location>
</feature>
<evidence type="ECO:0000256" key="5">
    <source>
        <dbReference type="ARBA" id="ARBA00022989"/>
    </source>
</evidence>
<evidence type="ECO:0000313" key="9">
    <source>
        <dbReference type="EMBL" id="MBB4965810.1"/>
    </source>
</evidence>
<keyword evidence="3" id="KW-1003">Cell membrane</keyword>
<dbReference type="GO" id="GO:0022857">
    <property type="term" value="F:transmembrane transporter activity"/>
    <property type="evidence" value="ECO:0007669"/>
    <property type="project" value="InterPro"/>
</dbReference>
<reference evidence="9 10" key="1">
    <citation type="submission" date="2020-08" db="EMBL/GenBank/DDBJ databases">
        <title>Sequencing the genomes of 1000 actinobacteria strains.</title>
        <authorList>
            <person name="Klenk H.-P."/>
        </authorList>
    </citation>
    <scope>NUCLEOTIDE SEQUENCE [LARGE SCALE GENOMIC DNA]</scope>
    <source>
        <strain evidence="9 10">DSM 45084</strain>
    </source>
</reference>
<keyword evidence="2" id="KW-0813">Transport</keyword>
<evidence type="ECO:0000256" key="4">
    <source>
        <dbReference type="ARBA" id="ARBA00022692"/>
    </source>
</evidence>
<feature type="transmembrane region" description="Helical" evidence="7">
    <location>
        <begin position="346"/>
        <end position="365"/>
    </location>
</feature>
<evidence type="ECO:0000256" key="1">
    <source>
        <dbReference type="ARBA" id="ARBA00004651"/>
    </source>
</evidence>
<dbReference type="InterPro" id="IPR036259">
    <property type="entry name" value="MFS_trans_sf"/>
</dbReference>
<keyword evidence="4 7" id="KW-0812">Transmembrane</keyword>
<dbReference type="PROSITE" id="PS50850">
    <property type="entry name" value="MFS"/>
    <property type="match status" value="1"/>
</dbReference>
<dbReference type="Pfam" id="PF05977">
    <property type="entry name" value="MFS_3"/>
    <property type="match status" value="1"/>
</dbReference>
<dbReference type="RefSeq" id="WP_184669495.1">
    <property type="nucleotide sequence ID" value="NZ_BAABAI010000038.1"/>
</dbReference>
<feature type="transmembrane region" description="Helical" evidence="7">
    <location>
        <begin position="44"/>
        <end position="67"/>
    </location>
</feature>
<dbReference type="AlphaFoldDB" id="A0A7W7WVY3"/>
<evidence type="ECO:0000256" key="6">
    <source>
        <dbReference type="ARBA" id="ARBA00023136"/>
    </source>
</evidence>
<evidence type="ECO:0000256" key="7">
    <source>
        <dbReference type="SAM" id="Phobius"/>
    </source>
</evidence>
<keyword evidence="6 7" id="KW-0472">Membrane</keyword>
<dbReference type="SUPFAM" id="SSF103473">
    <property type="entry name" value="MFS general substrate transporter"/>
    <property type="match status" value="1"/>
</dbReference>
<accession>A0A7W7WVY3</accession>
<evidence type="ECO:0000256" key="3">
    <source>
        <dbReference type="ARBA" id="ARBA00022475"/>
    </source>
</evidence>
<dbReference type="InterPro" id="IPR010290">
    <property type="entry name" value="TM_effector"/>
</dbReference>
<protein>
    <submittedName>
        <fullName evidence="9">MFS family permease</fullName>
    </submittedName>
</protein>